<protein>
    <submittedName>
        <fullName evidence="1">Uncharacterized protein</fullName>
    </submittedName>
</protein>
<dbReference type="EMBL" id="QTSX02001565">
    <property type="protein sequence ID" value="KAJ9080388.1"/>
    <property type="molecule type" value="Genomic_DNA"/>
</dbReference>
<reference evidence="1" key="1">
    <citation type="submission" date="2022-04" db="EMBL/GenBank/DDBJ databases">
        <title>Genome of the entomopathogenic fungus Entomophthora muscae.</title>
        <authorList>
            <person name="Elya C."/>
            <person name="Lovett B.R."/>
            <person name="Lee E."/>
            <person name="Macias A.M."/>
            <person name="Hajek A.E."/>
            <person name="De Bivort B.L."/>
            <person name="Kasson M.T."/>
            <person name="De Fine Licht H.H."/>
            <person name="Stajich J.E."/>
        </authorList>
    </citation>
    <scope>NUCLEOTIDE SEQUENCE</scope>
    <source>
        <strain evidence="1">Berkeley</strain>
    </source>
</reference>
<comment type="caution">
    <text evidence="1">The sequence shown here is derived from an EMBL/GenBank/DDBJ whole genome shotgun (WGS) entry which is preliminary data.</text>
</comment>
<name>A0ACC2U0N8_9FUNG</name>
<organism evidence="1 2">
    <name type="scientific">Entomophthora muscae</name>
    <dbReference type="NCBI Taxonomy" id="34485"/>
    <lineage>
        <taxon>Eukaryota</taxon>
        <taxon>Fungi</taxon>
        <taxon>Fungi incertae sedis</taxon>
        <taxon>Zoopagomycota</taxon>
        <taxon>Entomophthoromycotina</taxon>
        <taxon>Entomophthoromycetes</taxon>
        <taxon>Entomophthorales</taxon>
        <taxon>Entomophthoraceae</taxon>
        <taxon>Entomophthora</taxon>
    </lineage>
</organism>
<evidence type="ECO:0000313" key="2">
    <source>
        <dbReference type="Proteomes" id="UP001165960"/>
    </source>
</evidence>
<evidence type="ECO:0000313" key="1">
    <source>
        <dbReference type="EMBL" id="KAJ9080388.1"/>
    </source>
</evidence>
<accession>A0ACC2U0N8</accession>
<gene>
    <name evidence="1" type="ORF">DSO57_1025597</name>
</gene>
<keyword evidence="2" id="KW-1185">Reference proteome</keyword>
<sequence>MGSVIIGIIAWSKFPTKALQKQCETVLPTTKQQLVQYGAQAPDNLPADLPPEEADSQPGGGVKQRG</sequence>
<dbReference type="Proteomes" id="UP001165960">
    <property type="component" value="Unassembled WGS sequence"/>
</dbReference>
<proteinExistence type="predicted"/>